<dbReference type="InterPro" id="IPR002656">
    <property type="entry name" value="Acyl_transf_3_dom"/>
</dbReference>
<feature type="domain" description="Acyltransferase 3" evidence="2">
    <location>
        <begin position="8"/>
        <end position="331"/>
    </location>
</feature>
<feature type="transmembrane region" description="Helical" evidence="1">
    <location>
        <begin position="313"/>
        <end position="335"/>
    </location>
</feature>
<feature type="transmembrane region" description="Helical" evidence="1">
    <location>
        <begin position="131"/>
        <end position="156"/>
    </location>
</feature>
<dbReference type="Pfam" id="PF01757">
    <property type="entry name" value="Acyl_transf_3"/>
    <property type="match status" value="1"/>
</dbReference>
<proteinExistence type="predicted"/>
<keyword evidence="1" id="KW-0472">Membrane</keyword>
<dbReference type="InterPro" id="IPR050879">
    <property type="entry name" value="Acyltransferase_3"/>
</dbReference>
<protein>
    <submittedName>
        <fullName evidence="3">Acyltransferase family protein</fullName>
    </submittedName>
</protein>
<keyword evidence="1" id="KW-0812">Transmembrane</keyword>
<feature type="transmembrane region" description="Helical" evidence="1">
    <location>
        <begin position="223"/>
        <end position="242"/>
    </location>
</feature>
<feature type="transmembrane region" description="Helical" evidence="1">
    <location>
        <begin position="7"/>
        <end position="24"/>
    </location>
</feature>
<feature type="transmembrane region" description="Helical" evidence="1">
    <location>
        <begin position="163"/>
        <end position="185"/>
    </location>
</feature>
<dbReference type="GO" id="GO:0016747">
    <property type="term" value="F:acyltransferase activity, transferring groups other than amino-acyl groups"/>
    <property type="evidence" value="ECO:0007669"/>
    <property type="project" value="InterPro"/>
</dbReference>
<dbReference type="RefSeq" id="WP_160596937.1">
    <property type="nucleotide sequence ID" value="NZ_WTYS01000001.1"/>
</dbReference>
<feature type="transmembrane region" description="Helical" evidence="1">
    <location>
        <begin position="44"/>
        <end position="65"/>
    </location>
</feature>
<accession>A0A6I4SLF4</accession>
<sequence length="355" mass="39673">MKPANRLARLDSVRAIGVLLVIAYHTSYRFEPQQSDLIGRTLRVIGWMGVDLFFALSGFLIGLILSKEKNRRDIGMFFRKRFFRIVPIFVVAVIVFGAGDWLLAGGKNLTHIWKPFLFLTGYMLPFQGEALVPYTITWSLSVEVSAYILLGLLAWYSWSRFKLVLITVVLLSLPLRVWLAFGLGWEDHMVGLFPPARFDAIALGALAALGLFDKWLTIPRPALVYGIATIGTIILFRFATWYPPFIGTIGYLIFGLAAALWVAALARIEAPSNRFIASAASVGLVSYFMYLFHLFFIEALLLIDARFEIELGFWPAFVIASAATYGAGLISWRVFESPLNDYAGKRPASDPSLVP</sequence>
<name>A0A6I4SLF4_9SPHN</name>
<dbReference type="OrthoDB" id="9767863at2"/>
<evidence type="ECO:0000313" key="3">
    <source>
        <dbReference type="EMBL" id="MXO55637.1"/>
    </source>
</evidence>
<keyword evidence="3" id="KW-0012">Acyltransferase</keyword>
<gene>
    <name evidence="3" type="ORF">GRI36_01955</name>
</gene>
<organism evidence="3 4">
    <name type="scientific">Pontixanthobacter gangjinensis</name>
    <dbReference type="NCBI Taxonomy" id="1028742"/>
    <lineage>
        <taxon>Bacteria</taxon>
        <taxon>Pseudomonadati</taxon>
        <taxon>Pseudomonadota</taxon>
        <taxon>Alphaproteobacteria</taxon>
        <taxon>Sphingomonadales</taxon>
        <taxon>Erythrobacteraceae</taxon>
        <taxon>Pontixanthobacter</taxon>
    </lineage>
</organism>
<feature type="transmembrane region" description="Helical" evidence="1">
    <location>
        <begin position="197"/>
        <end position="216"/>
    </location>
</feature>
<dbReference type="PANTHER" id="PTHR23028:SF53">
    <property type="entry name" value="ACYL_TRANSF_3 DOMAIN-CONTAINING PROTEIN"/>
    <property type="match status" value="1"/>
</dbReference>
<dbReference type="GO" id="GO:0000271">
    <property type="term" value="P:polysaccharide biosynthetic process"/>
    <property type="evidence" value="ECO:0007669"/>
    <property type="project" value="TreeGrafter"/>
</dbReference>
<evidence type="ECO:0000313" key="4">
    <source>
        <dbReference type="Proteomes" id="UP000468943"/>
    </source>
</evidence>
<feature type="transmembrane region" description="Helical" evidence="1">
    <location>
        <begin position="275"/>
        <end position="301"/>
    </location>
</feature>
<evidence type="ECO:0000259" key="2">
    <source>
        <dbReference type="Pfam" id="PF01757"/>
    </source>
</evidence>
<keyword evidence="4" id="KW-1185">Reference proteome</keyword>
<dbReference type="PANTHER" id="PTHR23028">
    <property type="entry name" value="ACETYLTRANSFERASE"/>
    <property type="match status" value="1"/>
</dbReference>
<dbReference type="Proteomes" id="UP000468943">
    <property type="component" value="Unassembled WGS sequence"/>
</dbReference>
<keyword evidence="3" id="KW-0808">Transferase</keyword>
<reference evidence="3 4" key="1">
    <citation type="submission" date="2019-12" db="EMBL/GenBank/DDBJ databases">
        <title>Genomic-based taxomic classification of the family Erythrobacteraceae.</title>
        <authorList>
            <person name="Xu L."/>
        </authorList>
    </citation>
    <scope>NUCLEOTIDE SEQUENCE [LARGE SCALE GENOMIC DNA]</scope>
    <source>
        <strain evidence="3 4">JCM 17802</strain>
    </source>
</reference>
<dbReference type="GO" id="GO:0016020">
    <property type="term" value="C:membrane"/>
    <property type="evidence" value="ECO:0007669"/>
    <property type="project" value="TreeGrafter"/>
</dbReference>
<evidence type="ECO:0000256" key="1">
    <source>
        <dbReference type="SAM" id="Phobius"/>
    </source>
</evidence>
<feature type="transmembrane region" description="Helical" evidence="1">
    <location>
        <begin position="248"/>
        <end position="268"/>
    </location>
</feature>
<dbReference type="AlphaFoldDB" id="A0A6I4SLF4"/>
<keyword evidence="1" id="KW-1133">Transmembrane helix</keyword>
<dbReference type="EMBL" id="WTYS01000001">
    <property type="protein sequence ID" value="MXO55637.1"/>
    <property type="molecule type" value="Genomic_DNA"/>
</dbReference>
<comment type="caution">
    <text evidence="3">The sequence shown here is derived from an EMBL/GenBank/DDBJ whole genome shotgun (WGS) entry which is preliminary data.</text>
</comment>
<feature type="transmembrane region" description="Helical" evidence="1">
    <location>
        <begin position="85"/>
        <end position="104"/>
    </location>
</feature>